<dbReference type="EMBL" id="MHCV01000003">
    <property type="protein sequence ID" value="OGY28082.1"/>
    <property type="molecule type" value="Genomic_DNA"/>
</dbReference>
<evidence type="ECO:0000313" key="1">
    <source>
        <dbReference type="EMBL" id="OGY28082.1"/>
    </source>
</evidence>
<comment type="caution">
    <text evidence="1">The sequence shown here is derived from an EMBL/GenBank/DDBJ whole genome shotgun (WGS) entry which is preliminary data.</text>
</comment>
<sequence>MTTRQAGEIIHLSHAKIKQPTDFFNSQSGRKEVIAMAIAIETANKVIPIGPSWKPNPLNEIIYSLNPLGLIGPLASIVMGAPSGNGAPVLLVPGAMGTPLHPQYQRMDWWLWAIGYNPRPCKVGLNIGCLDDLTQLVIQGIDEAVAATGLQAHVFGHSLGAAIGRAAAKRRPKKVATVVSIAGTVQGAMVIPPVYGAAQRAMPKECQNGCSCWFRQSLQQDMPPDVARFALYAGNDGVMEWEGCLEEAGGESIKVRWGANHLNIVTHLESCLQIARFLATHPAKKIAIA</sequence>
<dbReference type="AlphaFoldDB" id="A0A1G1WK52"/>
<accession>A0A1G1WK52</accession>
<proteinExistence type="predicted"/>
<evidence type="ECO:0000313" key="2">
    <source>
        <dbReference type="Proteomes" id="UP000177900"/>
    </source>
</evidence>
<evidence type="ECO:0008006" key="3">
    <source>
        <dbReference type="Google" id="ProtNLM"/>
    </source>
</evidence>
<dbReference type="Proteomes" id="UP000177900">
    <property type="component" value="Unassembled WGS sequence"/>
</dbReference>
<dbReference type="SUPFAM" id="SSF53474">
    <property type="entry name" value="alpha/beta-Hydrolases"/>
    <property type="match status" value="1"/>
</dbReference>
<organism evidence="1 2">
    <name type="scientific">Candidatus Woykebacteria bacterium RIFCSPHIGHO2_01_FULL_39_12</name>
    <dbReference type="NCBI Taxonomy" id="1802599"/>
    <lineage>
        <taxon>Bacteria</taxon>
        <taxon>Candidatus Woykeibacteriota</taxon>
    </lineage>
</organism>
<dbReference type="InterPro" id="IPR029058">
    <property type="entry name" value="AB_hydrolase_fold"/>
</dbReference>
<reference evidence="1 2" key="1">
    <citation type="journal article" date="2016" name="Nat. Commun.">
        <title>Thousands of microbial genomes shed light on interconnected biogeochemical processes in an aquifer system.</title>
        <authorList>
            <person name="Anantharaman K."/>
            <person name="Brown C.T."/>
            <person name="Hug L.A."/>
            <person name="Sharon I."/>
            <person name="Castelle C.J."/>
            <person name="Probst A.J."/>
            <person name="Thomas B.C."/>
            <person name="Singh A."/>
            <person name="Wilkins M.J."/>
            <person name="Karaoz U."/>
            <person name="Brodie E.L."/>
            <person name="Williams K.H."/>
            <person name="Hubbard S.S."/>
            <person name="Banfield J.F."/>
        </authorList>
    </citation>
    <scope>NUCLEOTIDE SEQUENCE [LARGE SCALE GENOMIC DNA]</scope>
</reference>
<name>A0A1G1WK52_9BACT</name>
<protein>
    <recommendedName>
        <fullName evidence="3">AB hydrolase-1 domain-containing protein</fullName>
    </recommendedName>
</protein>
<gene>
    <name evidence="1" type="ORF">A2864_01820</name>
</gene>
<dbReference type="Gene3D" id="3.40.50.1820">
    <property type="entry name" value="alpha/beta hydrolase"/>
    <property type="match status" value="1"/>
</dbReference>